<dbReference type="EMBL" id="JAQQWN010000009">
    <property type="protein sequence ID" value="KAK8067054.1"/>
    <property type="molecule type" value="Genomic_DNA"/>
</dbReference>
<evidence type="ECO:0000256" key="1">
    <source>
        <dbReference type="SAM" id="MobiDB-lite"/>
    </source>
</evidence>
<accession>A0ABR1VAH8</accession>
<evidence type="ECO:0000313" key="3">
    <source>
        <dbReference type="Proteomes" id="UP001433268"/>
    </source>
</evidence>
<name>A0ABR1VAH8_9PEZI</name>
<proteinExistence type="predicted"/>
<evidence type="ECO:0000313" key="2">
    <source>
        <dbReference type="EMBL" id="KAK8067054.1"/>
    </source>
</evidence>
<feature type="region of interest" description="Disordered" evidence="1">
    <location>
        <begin position="27"/>
        <end position="87"/>
    </location>
</feature>
<keyword evidence="3" id="KW-1185">Reference proteome</keyword>
<comment type="caution">
    <text evidence="2">The sequence shown here is derived from an EMBL/GenBank/DDBJ whole genome shotgun (WGS) entry which is preliminary data.</text>
</comment>
<organism evidence="2 3">
    <name type="scientific">Apiospora hydei</name>
    <dbReference type="NCBI Taxonomy" id="1337664"/>
    <lineage>
        <taxon>Eukaryota</taxon>
        <taxon>Fungi</taxon>
        <taxon>Dikarya</taxon>
        <taxon>Ascomycota</taxon>
        <taxon>Pezizomycotina</taxon>
        <taxon>Sordariomycetes</taxon>
        <taxon>Xylariomycetidae</taxon>
        <taxon>Amphisphaeriales</taxon>
        <taxon>Apiosporaceae</taxon>
        <taxon>Apiospora</taxon>
    </lineage>
</organism>
<gene>
    <name evidence="2" type="ORF">PG997_013801</name>
</gene>
<reference evidence="2 3" key="1">
    <citation type="submission" date="2023-01" db="EMBL/GenBank/DDBJ databases">
        <title>Analysis of 21 Apiospora genomes using comparative genomics revels a genus with tremendous synthesis potential of carbohydrate active enzymes and secondary metabolites.</title>
        <authorList>
            <person name="Sorensen T."/>
        </authorList>
    </citation>
    <scope>NUCLEOTIDE SEQUENCE [LARGE SCALE GENOMIC DNA]</scope>
    <source>
        <strain evidence="2 3">CBS 114990</strain>
    </source>
</reference>
<dbReference type="RefSeq" id="XP_066663807.1">
    <property type="nucleotide sequence ID" value="XM_066818115.1"/>
</dbReference>
<sequence length="151" mass="17287">MSVTTTDNPITSTLSDTLQDYEIRLTDAQDLPAAQRQQAEENAPLLPQSQQQQQQNGGFPDWVPLTDHAAPAGVENPPDWDTEHRGVPRYRPINYNLDREVRPWGSNAIETGFVLHMFHGVWLTAFTRWAWTKTGGRFNDTYFRWKVGGEF</sequence>
<protein>
    <submittedName>
        <fullName evidence="2">Uncharacterized protein</fullName>
    </submittedName>
</protein>
<dbReference type="Proteomes" id="UP001433268">
    <property type="component" value="Unassembled WGS sequence"/>
</dbReference>
<dbReference type="GeneID" id="92051175"/>